<dbReference type="InterPro" id="IPR050408">
    <property type="entry name" value="HGPRT"/>
</dbReference>
<dbReference type="InterPro" id="IPR000836">
    <property type="entry name" value="PRTase_dom"/>
</dbReference>
<comment type="caution">
    <text evidence="4">The sequence shown here is derived from an EMBL/GenBank/DDBJ whole genome shotgun (WGS) entry which is preliminary data.</text>
</comment>
<dbReference type="SUPFAM" id="SSF53271">
    <property type="entry name" value="PRTase-like"/>
    <property type="match status" value="1"/>
</dbReference>
<dbReference type="Gene3D" id="3.40.50.2020">
    <property type="match status" value="1"/>
</dbReference>
<reference evidence="5" key="1">
    <citation type="journal article" date="2019" name="Int. J. Syst. Evol. Microbiol.">
        <title>The Global Catalogue of Microorganisms (GCM) 10K type strain sequencing project: providing services to taxonomists for standard genome sequencing and annotation.</title>
        <authorList>
            <consortium name="The Broad Institute Genomics Platform"/>
            <consortium name="The Broad Institute Genome Sequencing Center for Infectious Disease"/>
            <person name="Wu L."/>
            <person name="Ma J."/>
        </authorList>
    </citation>
    <scope>NUCLEOTIDE SEQUENCE [LARGE SCALE GENOMIC DNA]</scope>
    <source>
        <strain evidence="5">CGMCC 4.7357</strain>
    </source>
</reference>
<evidence type="ECO:0000259" key="3">
    <source>
        <dbReference type="Pfam" id="PF00156"/>
    </source>
</evidence>
<evidence type="ECO:0000313" key="5">
    <source>
        <dbReference type="Proteomes" id="UP001596020"/>
    </source>
</evidence>
<sequence>MKEIKIKDKVFEEYISAETIQNAVKEMAKKMNADLKDKDPLFVCIMNGSFMFASDLMQQLDEFYEVAFARYSSYSGTESTYKLKEVMPVTQSLEGRIVVILEDLIDSGFTMMHVKKHFYDLGAKEVLIATMLDKPAARKCPVEADYVGISIANDFIVGHGLDYDDYGRMYNDIYKIKLS</sequence>
<proteinExistence type="predicted"/>
<keyword evidence="5" id="KW-1185">Reference proteome</keyword>
<dbReference type="GO" id="GO:0016757">
    <property type="term" value="F:glycosyltransferase activity"/>
    <property type="evidence" value="ECO:0007669"/>
    <property type="project" value="UniProtKB-KW"/>
</dbReference>
<accession>A0ABV9K772</accession>
<dbReference type="Proteomes" id="UP001596020">
    <property type="component" value="Unassembled WGS sequence"/>
</dbReference>
<dbReference type="Pfam" id="PF00156">
    <property type="entry name" value="Pribosyltran"/>
    <property type="match status" value="1"/>
</dbReference>
<dbReference type="RefSeq" id="WP_380078443.1">
    <property type="nucleotide sequence ID" value="NZ_JBHSGO010000150.1"/>
</dbReference>
<evidence type="ECO:0000313" key="4">
    <source>
        <dbReference type="EMBL" id="MFC4665902.1"/>
    </source>
</evidence>
<dbReference type="EMBL" id="JBHSGO010000150">
    <property type="protein sequence ID" value="MFC4665902.1"/>
    <property type="molecule type" value="Genomic_DNA"/>
</dbReference>
<dbReference type="EC" id="2.4.2.-" evidence="4"/>
<feature type="domain" description="Phosphoribosyltransferase" evidence="3">
    <location>
        <begin position="18"/>
        <end position="163"/>
    </location>
</feature>
<organism evidence="4 5">
    <name type="scientific">Falsiporphyromonas endometrii</name>
    <dbReference type="NCBI Taxonomy" id="1387297"/>
    <lineage>
        <taxon>Bacteria</taxon>
        <taxon>Pseudomonadati</taxon>
        <taxon>Bacteroidota</taxon>
        <taxon>Bacteroidia</taxon>
        <taxon>Bacteroidales</taxon>
        <taxon>Porphyromonadaceae</taxon>
        <taxon>Falsiporphyromonas</taxon>
    </lineage>
</organism>
<keyword evidence="4" id="KW-0328">Glycosyltransferase</keyword>
<evidence type="ECO:0000256" key="1">
    <source>
        <dbReference type="ARBA" id="ARBA00048811"/>
    </source>
</evidence>
<name>A0ABV9K772_9PORP</name>
<evidence type="ECO:0000256" key="2">
    <source>
        <dbReference type="ARBA" id="ARBA00049402"/>
    </source>
</evidence>
<comment type="catalytic activity">
    <reaction evidence="2">
        <text>IMP + diphosphate = hypoxanthine + 5-phospho-alpha-D-ribose 1-diphosphate</text>
        <dbReference type="Rhea" id="RHEA:17973"/>
        <dbReference type="ChEBI" id="CHEBI:17368"/>
        <dbReference type="ChEBI" id="CHEBI:33019"/>
        <dbReference type="ChEBI" id="CHEBI:58017"/>
        <dbReference type="ChEBI" id="CHEBI:58053"/>
        <dbReference type="EC" id="2.4.2.8"/>
    </reaction>
    <physiologicalReaction direction="right-to-left" evidence="2">
        <dbReference type="Rhea" id="RHEA:17975"/>
    </physiologicalReaction>
</comment>
<dbReference type="PANTHER" id="PTHR43340">
    <property type="entry name" value="HYPOXANTHINE-GUANINE PHOSPHORIBOSYLTRANSFERASE"/>
    <property type="match status" value="1"/>
</dbReference>
<dbReference type="InterPro" id="IPR029057">
    <property type="entry name" value="PRTase-like"/>
</dbReference>
<protein>
    <submittedName>
        <fullName evidence="4">Phosphoribosyltransferase</fullName>
        <ecNumber evidence="4">2.4.2.-</ecNumber>
    </submittedName>
</protein>
<gene>
    <name evidence="4" type="ORF">ACFO3G_04705</name>
</gene>
<keyword evidence="4" id="KW-0808">Transferase</keyword>
<comment type="catalytic activity">
    <reaction evidence="1">
        <text>GMP + diphosphate = guanine + 5-phospho-alpha-D-ribose 1-diphosphate</text>
        <dbReference type="Rhea" id="RHEA:25424"/>
        <dbReference type="ChEBI" id="CHEBI:16235"/>
        <dbReference type="ChEBI" id="CHEBI:33019"/>
        <dbReference type="ChEBI" id="CHEBI:58017"/>
        <dbReference type="ChEBI" id="CHEBI:58115"/>
        <dbReference type="EC" id="2.4.2.8"/>
    </reaction>
    <physiologicalReaction direction="right-to-left" evidence="1">
        <dbReference type="Rhea" id="RHEA:25426"/>
    </physiologicalReaction>
</comment>
<dbReference type="CDD" id="cd06223">
    <property type="entry name" value="PRTases_typeI"/>
    <property type="match status" value="1"/>
</dbReference>
<dbReference type="PANTHER" id="PTHR43340:SF1">
    <property type="entry name" value="HYPOXANTHINE PHOSPHORIBOSYLTRANSFERASE"/>
    <property type="match status" value="1"/>
</dbReference>